<dbReference type="AlphaFoldDB" id="A0A371JBM2"/>
<proteinExistence type="predicted"/>
<dbReference type="InterPro" id="IPR050742">
    <property type="entry name" value="Helicase_Restrict-Modif_Enz"/>
</dbReference>
<dbReference type="SMART" id="SM00487">
    <property type="entry name" value="DEXDc"/>
    <property type="match status" value="1"/>
</dbReference>
<evidence type="ECO:0000313" key="3">
    <source>
        <dbReference type="EMBL" id="RDY30155.1"/>
    </source>
</evidence>
<name>A0A371JBM2_9FIRM</name>
<feature type="domain" description="Helicase C-terminal" evidence="2">
    <location>
        <begin position="272"/>
        <end position="440"/>
    </location>
</feature>
<dbReference type="GO" id="GO:0004519">
    <property type="term" value="F:endonuclease activity"/>
    <property type="evidence" value="ECO:0007669"/>
    <property type="project" value="UniProtKB-KW"/>
</dbReference>
<dbReference type="InterPro" id="IPR027417">
    <property type="entry name" value="P-loop_NTPase"/>
</dbReference>
<feature type="domain" description="Helicase ATP-binding" evidence="1">
    <location>
        <begin position="38"/>
        <end position="208"/>
    </location>
</feature>
<keyword evidence="3" id="KW-0378">Hydrolase</keyword>
<accession>A0A371JBM2</accession>
<reference evidence="3 4" key="1">
    <citation type="journal article" date="2017" name="Genome Announc.">
        <title>Draft Genome Sequence of a Sporulating and Motile Strain of Lachnotalea glycerini Isolated from Water in Quebec City, Canada.</title>
        <authorList>
            <person name="Maheux A.F."/>
            <person name="Boudreau D.K."/>
            <person name="Berube E."/>
            <person name="Boissinot M."/>
            <person name="Raymond F."/>
            <person name="Brodeur S."/>
            <person name="Corbeil J."/>
            <person name="Isabel S."/>
            <person name="Omar R.F."/>
            <person name="Bergeron M.G."/>
        </authorList>
    </citation>
    <scope>NUCLEOTIDE SEQUENCE [LARGE SCALE GENOMIC DNA]</scope>
    <source>
        <strain evidence="3 4">CCRI-19302</strain>
    </source>
</reference>
<keyword evidence="3" id="KW-0255">Endonuclease</keyword>
<organism evidence="3 4">
    <name type="scientific">Lachnotalea glycerini</name>
    <dbReference type="NCBI Taxonomy" id="1763509"/>
    <lineage>
        <taxon>Bacteria</taxon>
        <taxon>Bacillati</taxon>
        <taxon>Bacillota</taxon>
        <taxon>Clostridia</taxon>
        <taxon>Lachnospirales</taxon>
        <taxon>Lachnospiraceae</taxon>
        <taxon>Lachnotalea</taxon>
    </lineage>
</organism>
<dbReference type="Proteomes" id="UP000216411">
    <property type="component" value="Unassembled WGS sequence"/>
</dbReference>
<evidence type="ECO:0000313" key="4">
    <source>
        <dbReference type="Proteomes" id="UP000216411"/>
    </source>
</evidence>
<protein>
    <submittedName>
        <fullName evidence="3">Restriction endonuclease subunit R</fullName>
    </submittedName>
</protein>
<sequence length="627" mass="72975">MALEKYNSNYFMESNPWIDLNPNLRDPQKVGYYKTYQHFLSNNTQHAILVLPTGVGKTGLIGLLPYHICRGRVLVITPQTTIRDTIVESLNPENPESFWYERKVFSKVSEAPVLVEYNATKREILDTANFVILNIHKLQERLKQSFLNYLPRDYFDMIIIDEAHHSPAKTWVTAIDYFNKAKVVKLTGTPIRTDGVELAGKLIYKYKLSQAMAKGFVKSLRNSNYIPDELYFTIDDDNEKLYTLNQLYQQDIKDENWVKRTVALSTECSEKVVDASLELLNKKRNISPEIPHKIIAVACSIKHAEQIKKIYEARGFKAEVIHSNKSPEEKDRIYSDIENHRLDIIINVAMLGEGYDHKYLSIAAIFRPFNNSLPYEQFIGRVLRAIPNPNSPEDNIADIISHYNLYLDELWKKYKVEIQESEIIKHLQEENSLDEYPDVDRGQGKTRSITYGTAKENGTGKITEDVYLNTELIKQVKIDEQKELEAIDELKKILKITEEAARKIYNDSQSKETEAIKRPDLYFRDLKKEIDVQIREIIVPDIITKFNLELRDNTLQDCRLFTGQYKWIKKINENGGMLASYFNDYLKNSLGMKRDLWDTKECKIALERLPALKEFVETVIEEYLQLQ</sequence>
<dbReference type="OrthoDB" id="9802848at2"/>
<dbReference type="InterPro" id="IPR006935">
    <property type="entry name" value="Helicase/UvrB_N"/>
</dbReference>
<evidence type="ECO:0000259" key="1">
    <source>
        <dbReference type="PROSITE" id="PS51192"/>
    </source>
</evidence>
<dbReference type="InterPro" id="IPR014001">
    <property type="entry name" value="Helicase_ATP-bd"/>
</dbReference>
<dbReference type="PANTHER" id="PTHR47396:SF1">
    <property type="entry name" value="ATP-DEPENDENT HELICASE IRC3-RELATED"/>
    <property type="match status" value="1"/>
</dbReference>
<dbReference type="GO" id="GO:0016787">
    <property type="term" value="F:hydrolase activity"/>
    <property type="evidence" value="ECO:0007669"/>
    <property type="project" value="InterPro"/>
</dbReference>
<gene>
    <name evidence="3" type="ORF">CG710_016075</name>
</gene>
<dbReference type="PROSITE" id="PS51194">
    <property type="entry name" value="HELICASE_CTER"/>
    <property type="match status" value="1"/>
</dbReference>
<dbReference type="Pfam" id="PF00271">
    <property type="entry name" value="Helicase_C"/>
    <property type="match status" value="1"/>
</dbReference>
<dbReference type="GO" id="GO:0003677">
    <property type="term" value="F:DNA binding"/>
    <property type="evidence" value="ECO:0007669"/>
    <property type="project" value="InterPro"/>
</dbReference>
<keyword evidence="4" id="KW-1185">Reference proteome</keyword>
<dbReference type="Gene3D" id="3.40.50.300">
    <property type="entry name" value="P-loop containing nucleotide triphosphate hydrolases"/>
    <property type="match status" value="2"/>
</dbReference>
<evidence type="ECO:0000259" key="2">
    <source>
        <dbReference type="PROSITE" id="PS51194"/>
    </source>
</evidence>
<dbReference type="PANTHER" id="PTHR47396">
    <property type="entry name" value="TYPE I RESTRICTION ENZYME ECOKI R PROTEIN"/>
    <property type="match status" value="1"/>
</dbReference>
<dbReference type="RefSeq" id="WP_094375882.1">
    <property type="nucleotide sequence ID" value="NZ_NOKA02000046.1"/>
</dbReference>
<dbReference type="GO" id="GO:0005524">
    <property type="term" value="F:ATP binding"/>
    <property type="evidence" value="ECO:0007669"/>
    <property type="project" value="InterPro"/>
</dbReference>
<dbReference type="Pfam" id="PF04851">
    <property type="entry name" value="ResIII"/>
    <property type="match status" value="1"/>
</dbReference>
<dbReference type="EMBL" id="NOKA02000046">
    <property type="protein sequence ID" value="RDY30155.1"/>
    <property type="molecule type" value="Genomic_DNA"/>
</dbReference>
<dbReference type="SMART" id="SM00490">
    <property type="entry name" value="HELICc"/>
    <property type="match status" value="1"/>
</dbReference>
<dbReference type="InterPro" id="IPR001650">
    <property type="entry name" value="Helicase_C-like"/>
</dbReference>
<dbReference type="SUPFAM" id="SSF52540">
    <property type="entry name" value="P-loop containing nucleoside triphosphate hydrolases"/>
    <property type="match status" value="1"/>
</dbReference>
<comment type="caution">
    <text evidence="3">The sequence shown here is derived from an EMBL/GenBank/DDBJ whole genome shotgun (WGS) entry which is preliminary data.</text>
</comment>
<keyword evidence="3" id="KW-0540">Nuclease</keyword>
<dbReference type="PROSITE" id="PS51192">
    <property type="entry name" value="HELICASE_ATP_BIND_1"/>
    <property type="match status" value="1"/>
</dbReference>
<dbReference type="GO" id="GO:0005829">
    <property type="term" value="C:cytosol"/>
    <property type="evidence" value="ECO:0007669"/>
    <property type="project" value="TreeGrafter"/>
</dbReference>